<dbReference type="Gene3D" id="1.10.1200.10">
    <property type="entry name" value="ACP-like"/>
    <property type="match status" value="1"/>
</dbReference>
<name>A0A4Y6I6Z6_9MOLU</name>
<sequence length="116" mass="13680">MEIYILTMKSLVTNIYKSILNTNIKKIIRKKFTTLFLRLLYNYNMEERKLIIINELKRLSKKTNISEDDIIRDLGVDSLDLAELLFEAEERFGVSISDDQLRDVKTVKDIISMFTN</sequence>
<evidence type="ECO:0000256" key="1">
    <source>
        <dbReference type="ARBA" id="ARBA00022450"/>
    </source>
</evidence>
<accession>A0A4Y6I6Z6</accession>
<keyword evidence="7" id="KW-1185">Reference proteome</keyword>
<keyword evidence="1" id="KW-0596">Phosphopantetheine</keyword>
<dbReference type="SUPFAM" id="SSF47336">
    <property type="entry name" value="ACP-like"/>
    <property type="match status" value="1"/>
</dbReference>
<dbReference type="PROSITE" id="PS00012">
    <property type="entry name" value="PHOSPHOPANTETHEINE"/>
    <property type="match status" value="1"/>
</dbReference>
<reference evidence="4 6" key="2">
    <citation type="submission" date="2019-06" db="EMBL/GenBank/DDBJ databases">
        <title>Mycoplasma sp. 2F1A isolated from ostrich.</title>
        <authorList>
            <person name="Spergser J."/>
        </authorList>
    </citation>
    <scope>NUCLEOTIDE SEQUENCE [LARGE SCALE GENOMIC DNA]</scope>
    <source>
        <strain evidence="4 6">2F1A</strain>
    </source>
</reference>
<evidence type="ECO:0000313" key="5">
    <source>
        <dbReference type="EMBL" id="QDF65090.1"/>
    </source>
</evidence>
<reference evidence="5 7" key="1">
    <citation type="submission" date="2019-06" db="EMBL/GenBank/DDBJ databases">
        <title>Mycoplasma nasistruthionis sp. nov. str Ms03.</title>
        <authorList>
            <person name="Botes A."/>
        </authorList>
    </citation>
    <scope>NUCLEOTIDE SEQUENCE [LARGE SCALE GENOMIC DNA]</scope>
    <source>
        <strain evidence="5 7">Ms03</strain>
    </source>
</reference>
<evidence type="ECO:0000256" key="2">
    <source>
        <dbReference type="ARBA" id="ARBA00022553"/>
    </source>
</evidence>
<evidence type="ECO:0000259" key="3">
    <source>
        <dbReference type="PROSITE" id="PS50075"/>
    </source>
</evidence>
<dbReference type="EMBL" id="CP040825">
    <property type="protein sequence ID" value="QCZ36811.1"/>
    <property type="molecule type" value="Genomic_DNA"/>
</dbReference>
<dbReference type="Proteomes" id="UP000305457">
    <property type="component" value="Chromosome"/>
</dbReference>
<accession>A0A5B7XV39</accession>
<dbReference type="InterPro" id="IPR009081">
    <property type="entry name" value="PP-bd_ACP"/>
</dbReference>
<dbReference type="InterPro" id="IPR006162">
    <property type="entry name" value="Ppantetheine_attach_site"/>
</dbReference>
<gene>
    <name evidence="4" type="ORF">FG904_02230</name>
    <name evidence="5" type="ORF">FIV53_02200</name>
</gene>
<evidence type="ECO:0000313" key="4">
    <source>
        <dbReference type="EMBL" id="QCZ36811.1"/>
    </source>
</evidence>
<protein>
    <recommendedName>
        <fullName evidence="3">Carrier domain-containing protein</fullName>
    </recommendedName>
</protein>
<dbReference type="EMBL" id="CP041147">
    <property type="protein sequence ID" value="QDF65090.1"/>
    <property type="molecule type" value="Genomic_DNA"/>
</dbReference>
<dbReference type="Pfam" id="PF00550">
    <property type="entry name" value="PP-binding"/>
    <property type="match status" value="1"/>
</dbReference>
<evidence type="ECO:0000313" key="7">
    <source>
        <dbReference type="Proteomes" id="UP000315201"/>
    </source>
</evidence>
<dbReference type="InterPro" id="IPR036736">
    <property type="entry name" value="ACP-like_sf"/>
</dbReference>
<evidence type="ECO:0000313" key="6">
    <source>
        <dbReference type="Proteomes" id="UP000305457"/>
    </source>
</evidence>
<dbReference type="AlphaFoldDB" id="A0A4Y6I6Z6"/>
<dbReference type="Proteomes" id="UP000315201">
    <property type="component" value="Chromosome"/>
</dbReference>
<feature type="domain" description="Carrier" evidence="3">
    <location>
        <begin position="43"/>
        <end position="116"/>
    </location>
</feature>
<organism evidence="5 7">
    <name type="scientific">Mycoplasma nasistruthionis</name>
    <dbReference type="NCBI Taxonomy" id="353852"/>
    <lineage>
        <taxon>Bacteria</taxon>
        <taxon>Bacillati</taxon>
        <taxon>Mycoplasmatota</taxon>
        <taxon>Mollicutes</taxon>
        <taxon>Mycoplasmataceae</taxon>
        <taxon>Mycoplasma</taxon>
    </lineage>
</organism>
<keyword evidence="2" id="KW-0597">Phosphoprotein</keyword>
<dbReference type="PROSITE" id="PS50075">
    <property type="entry name" value="CARRIER"/>
    <property type="match status" value="1"/>
</dbReference>
<dbReference type="KEGG" id="mnh:FG904_02230"/>
<proteinExistence type="predicted"/>